<dbReference type="HOGENOM" id="CLU_045626_0_0_1"/>
<reference evidence="1" key="3">
    <citation type="submission" date="2015-02" db="UniProtKB">
        <authorList>
            <consortium name="EnsemblProtists"/>
        </authorList>
    </citation>
    <scope>IDENTIFICATION</scope>
    <source>
        <strain evidence="1">DAOM BR144</strain>
    </source>
</reference>
<evidence type="ECO:0000313" key="2">
    <source>
        <dbReference type="Proteomes" id="UP000019132"/>
    </source>
</evidence>
<dbReference type="PANTHER" id="PTHR43358">
    <property type="entry name" value="ALPHA/BETA-HYDROLASE"/>
    <property type="match status" value="1"/>
</dbReference>
<dbReference type="InParanoid" id="K3WIP9"/>
<name>K3WIP9_GLOUD</name>
<dbReference type="PANTHER" id="PTHR43358:SF4">
    <property type="entry name" value="ALPHA_BETA HYDROLASE FOLD-1 DOMAIN-CONTAINING PROTEIN"/>
    <property type="match status" value="1"/>
</dbReference>
<dbReference type="InterPro" id="IPR029058">
    <property type="entry name" value="AB_hydrolase_fold"/>
</dbReference>
<dbReference type="eggNOG" id="KOG1552">
    <property type="taxonomic scope" value="Eukaryota"/>
</dbReference>
<reference evidence="2" key="2">
    <citation type="submission" date="2010-04" db="EMBL/GenBank/DDBJ databases">
        <authorList>
            <person name="Buell R."/>
            <person name="Hamilton J."/>
            <person name="Hostetler J."/>
        </authorList>
    </citation>
    <scope>NUCLEOTIDE SEQUENCE [LARGE SCALE GENOMIC DNA]</scope>
    <source>
        <strain evidence="2">DAOM:BR144</strain>
    </source>
</reference>
<sequence length="378" mass="41736">MGNGASTDIEIFAEGELEAELTRLGASGNVGLKKFVVKSYNDVIEGVIRPPRARYAVDALGDAEFPLPTPEEDAGHGTSGGAASTFVRREDFHVHNDRELKVLCSHWRLYEDKTSRVPMVTSCLIYLHSNIGSRVDALRVRDLALQRGFSVLAFDFCGSGQSDGIYVTMGWNEAKDLHFVLQHLEDDVSVRDVCIYAHSMGTFPAIVNVASRTLVVQDKKLRASMETLPAYFRSANVNAMAKPIRGMVLDGGYATMEQLIRELMESVLEEGFHIPSAIMKLACSVIEKSVKKRAEVDLEKLRPIDLVRACSIPALFIAGKSDRYVASHHSDKLAAQYAGPAMTMAVDGEHYTLRERQVYSAAVDFLYGAMRSASMQHR</sequence>
<dbReference type="EnsemblProtists" id="PYU1_T004841">
    <property type="protein sequence ID" value="PYU1_T004841"/>
    <property type="gene ID" value="PYU1_G004830"/>
</dbReference>
<dbReference type="EMBL" id="GL376564">
    <property type="status" value="NOT_ANNOTATED_CDS"/>
    <property type="molecule type" value="Genomic_DNA"/>
</dbReference>
<evidence type="ECO:0008006" key="3">
    <source>
        <dbReference type="Google" id="ProtNLM"/>
    </source>
</evidence>
<evidence type="ECO:0000313" key="1">
    <source>
        <dbReference type="EnsemblProtists" id="PYU1_T004841"/>
    </source>
</evidence>
<dbReference type="Gene3D" id="3.40.50.1820">
    <property type="entry name" value="alpha/beta hydrolase"/>
    <property type="match status" value="1"/>
</dbReference>
<organism evidence="1 2">
    <name type="scientific">Globisporangium ultimum (strain ATCC 200006 / CBS 805.95 / DAOM BR144)</name>
    <name type="common">Pythium ultimum</name>
    <dbReference type="NCBI Taxonomy" id="431595"/>
    <lineage>
        <taxon>Eukaryota</taxon>
        <taxon>Sar</taxon>
        <taxon>Stramenopiles</taxon>
        <taxon>Oomycota</taxon>
        <taxon>Peronosporomycetes</taxon>
        <taxon>Pythiales</taxon>
        <taxon>Pythiaceae</taxon>
        <taxon>Globisporangium</taxon>
    </lineage>
</organism>
<protein>
    <recommendedName>
        <fullName evidence="3">Serine aminopeptidase S33 domain-containing protein</fullName>
    </recommendedName>
</protein>
<dbReference type="InterPro" id="IPR052920">
    <property type="entry name" value="DNA-binding_regulatory"/>
</dbReference>
<reference evidence="2" key="1">
    <citation type="journal article" date="2010" name="Genome Biol.">
        <title>Genome sequence of the necrotrophic plant pathogen Pythium ultimum reveals original pathogenicity mechanisms and effector repertoire.</title>
        <authorList>
            <person name="Levesque C.A."/>
            <person name="Brouwer H."/>
            <person name="Cano L."/>
            <person name="Hamilton J.P."/>
            <person name="Holt C."/>
            <person name="Huitema E."/>
            <person name="Raffaele S."/>
            <person name="Robideau G.P."/>
            <person name="Thines M."/>
            <person name="Win J."/>
            <person name="Zerillo M.M."/>
            <person name="Beakes G.W."/>
            <person name="Boore J.L."/>
            <person name="Busam D."/>
            <person name="Dumas B."/>
            <person name="Ferriera S."/>
            <person name="Fuerstenberg S.I."/>
            <person name="Gachon C.M."/>
            <person name="Gaulin E."/>
            <person name="Govers F."/>
            <person name="Grenville-Briggs L."/>
            <person name="Horner N."/>
            <person name="Hostetler J."/>
            <person name="Jiang R.H."/>
            <person name="Johnson J."/>
            <person name="Krajaejun T."/>
            <person name="Lin H."/>
            <person name="Meijer H.J."/>
            <person name="Moore B."/>
            <person name="Morris P."/>
            <person name="Phuntmart V."/>
            <person name="Puiu D."/>
            <person name="Shetty J."/>
            <person name="Stajich J.E."/>
            <person name="Tripathy S."/>
            <person name="Wawra S."/>
            <person name="van West P."/>
            <person name="Whitty B.R."/>
            <person name="Coutinho P.M."/>
            <person name="Henrissat B."/>
            <person name="Martin F."/>
            <person name="Thomas P.D."/>
            <person name="Tyler B.M."/>
            <person name="De Vries R.P."/>
            <person name="Kamoun S."/>
            <person name="Yandell M."/>
            <person name="Tisserat N."/>
            <person name="Buell C.R."/>
        </authorList>
    </citation>
    <scope>NUCLEOTIDE SEQUENCE</scope>
    <source>
        <strain evidence="2">DAOM:BR144</strain>
    </source>
</reference>
<dbReference type="Proteomes" id="UP000019132">
    <property type="component" value="Unassembled WGS sequence"/>
</dbReference>
<dbReference type="STRING" id="431595.K3WIP9"/>
<dbReference type="OMA" id="IDYQISP"/>
<dbReference type="AlphaFoldDB" id="K3WIP9"/>
<keyword evidence="2" id="KW-1185">Reference proteome</keyword>
<dbReference type="SUPFAM" id="SSF53474">
    <property type="entry name" value="alpha/beta-Hydrolases"/>
    <property type="match status" value="1"/>
</dbReference>
<accession>K3WIP9</accession>
<proteinExistence type="predicted"/>
<dbReference type="VEuPathDB" id="FungiDB:PYU1_G004830"/>